<evidence type="ECO:0000256" key="3">
    <source>
        <dbReference type="SAM" id="Phobius"/>
    </source>
</evidence>
<evidence type="ECO:0000256" key="2">
    <source>
        <dbReference type="ARBA" id="ARBA00022679"/>
    </source>
</evidence>
<dbReference type="CDD" id="cd03785">
    <property type="entry name" value="GT28_MurG"/>
    <property type="match status" value="1"/>
</dbReference>
<dbReference type="InterPro" id="IPR004276">
    <property type="entry name" value="GlycoTrans_28_N"/>
</dbReference>
<keyword evidence="1" id="KW-0328">Glycosyltransferase</keyword>
<dbReference type="Pfam" id="PF03033">
    <property type="entry name" value="Glyco_transf_28"/>
    <property type="match status" value="1"/>
</dbReference>
<dbReference type="Proteomes" id="UP001418222">
    <property type="component" value="Unassembled WGS sequence"/>
</dbReference>
<name>A0AAP0B5K0_9ASPA</name>
<evidence type="ECO:0000313" key="6">
    <source>
        <dbReference type="Proteomes" id="UP001418222"/>
    </source>
</evidence>
<dbReference type="PANTHER" id="PTHR21015:SF22">
    <property type="entry name" value="GLYCOSYLTRANSFERASE"/>
    <property type="match status" value="1"/>
</dbReference>
<evidence type="ECO:0000313" key="5">
    <source>
        <dbReference type="EMBL" id="KAK8928500.1"/>
    </source>
</evidence>
<evidence type="ECO:0000259" key="4">
    <source>
        <dbReference type="Pfam" id="PF03033"/>
    </source>
</evidence>
<dbReference type="GO" id="GO:0016758">
    <property type="term" value="F:hexosyltransferase activity"/>
    <property type="evidence" value="ECO:0007669"/>
    <property type="project" value="InterPro"/>
</dbReference>
<dbReference type="GO" id="GO:0005975">
    <property type="term" value="P:carbohydrate metabolic process"/>
    <property type="evidence" value="ECO:0007669"/>
    <property type="project" value="InterPro"/>
</dbReference>
<evidence type="ECO:0000256" key="1">
    <source>
        <dbReference type="ARBA" id="ARBA00022676"/>
    </source>
</evidence>
<dbReference type="AlphaFoldDB" id="A0AAP0B5K0"/>
<dbReference type="PANTHER" id="PTHR21015">
    <property type="entry name" value="UDP-N-ACETYLGLUCOSAMINE--N-ACETYLMURAMYL-(PENTAPEPTIDE) PYROPHOSPHORYL-UNDECAPRENOL N-ACETYLGLUCOSAMINE TRANSFERASE 1"/>
    <property type="match status" value="1"/>
</dbReference>
<proteinExistence type="predicted"/>
<dbReference type="EMBL" id="JBBWWQ010000015">
    <property type="protein sequence ID" value="KAK8928500.1"/>
    <property type="molecule type" value="Genomic_DNA"/>
</dbReference>
<sequence length="315" mass="33898">MASHYDPPIAASAYRWQAKHTADQVLLRGIVGAEPRVRPPTAKMTSALICFTLVIFVASIPSITEQLWYLLPSSPTRSTVTCPLPLRQQRLPSSMATVRPSSFVPSQQSRCSTVFPPTICRRFHRHSPAGSRSTRHFSPSCCIAVSRSDQDASPPSSTVSCIDSSSIRFAFTGGGSGGHIYPAIAIADELRNLCPNAKFLYIGTSEGLESKAVPSAGYDFTAIPASRLSRPILSPQNLLLPYHLLQAIAAAWKILRRFQPHIVIGTGGYVAAPVYIAAALSGTSIGIQEQNAFPGSPIRSPLLSPRKCSSLSERV</sequence>
<keyword evidence="3" id="KW-1133">Transmembrane helix</keyword>
<accession>A0AAP0B5K0</accession>
<feature type="domain" description="Glycosyltransferase family 28 N-terminal" evidence="4">
    <location>
        <begin position="169"/>
        <end position="296"/>
    </location>
</feature>
<keyword evidence="2" id="KW-0808">Transferase</keyword>
<comment type="caution">
    <text evidence="5">The sequence shown here is derived from an EMBL/GenBank/DDBJ whole genome shotgun (WGS) entry which is preliminary data.</text>
</comment>
<organism evidence="5 6">
    <name type="scientific">Platanthera zijinensis</name>
    <dbReference type="NCBI Taxonomy" id="2320716"/>
    <lineage>
        <taxon>Eukaryota</taxon>
        <taxon>Viridiplantae</taxon>
        <taxon>Streptophyta</taxon>
        <taxon>Embryophyta</taxon>
        <taxon>Tracheophyta</taxon>
        <taxon>Spermatophyta</taxon>
        <taxon>Magnoliopsida</taxon>
        <taxon>Liliopsida</taxon>
        <taxon>Asparagales</taxon>
        <taxon>Orchidaceae</taxon>
        <taxon>Orchidoideae</taxon>
        <taxon>Orchideae</taxon>
        <taxon>Orchidinae</taxon>
        <taxon>Platanthera</taxon>
    </lineage>
</organism>
<dbReference type="Gene3D" id="3.40.50.2000">
    <property type="entry name" value="Glycogen Phosphorylase B"/>
    <property type="match status" value="1"/>
</dbReference>
<keyword evidence="3" id="KW-0812">Transmembrane</keyword>
<reference evidence="5 6" key="1">
    <citation type="journal article" date="2022" name="Nat. Plants">
        <title>Genomes of leafy and leafless Platanthera orchids illuminate the evolution of mycoheterotrophy.</title>
        <authorList>
            <person name="Li M.H."/>
            <person name="Liu K.W."/>
            <person name="Li Z."/>
            <person name="Lu H.C."/>
            <person name="Ye Q.L."/>
            <person name="Zhang D."/>
            <person name="Wang J.Y."/>
            <person name="Li Y.F."/>
            <person name="Zhong Z.M."/>
            <person name="Liu X."/>
            <person name="Yu X."/>
            <person name="Liu D.K."/>
            <person name="Tu X.D."/>
            <person name="Liu B."/>
            <person name="Hao Y."/>
            <person name="Liao X.Y."/>
            <person name="Jiang Y.T."/>
            <person name="Sun W.H."/>
            <person name="Chen J."/>
            <person name="Chen Y.Q."/>
            <person name="Ai Y."/>
            <person name="Zhai J.W."/>
            <person name="Wu S.S."/>
            <person name="Zhou Z."/>
            <person name="Hsiao Y.Y."/>
            <person name="Wu W.L."/>
            <person name="Chen Y.Y."/>
            <person name="Lin Y.F."/>
            <person name="Hsu J.L."/>
            <person name="Li C.Y."/>
            <person name="Wang Z.W."/>
            <person name="Zhao X."/>
            <person name="Zhong W.Y."/>
            <person name="Ma X.K."/>
            <person name="Ma L."/>
            <person name="Huang J."/>
            <person name="Chen G.Z."/>
            <person name="Huang M.Z."/>
            <person name="Huang L."/>
            <person name="Peng D.H."/>
            <person name="Luo Y.B."/>
            <person name="Zou S.Q."/>
            <person name="Chen S.P."/>
            <person name="Lan S."/>
            <person name="Tsai W.C."/>
            <person name="Van de Peer Y."/>
            <person name="Liu Z.J."/>
        </authorList>
    </citation>
    <scope>NUCLEOTIDE SEQUENCE [LARGE SCALE GENOMIC DNA]</scope>
    <source>
        <strain evidence="5">Lor287</strain>
    </source>
</reference>
<keyword evidence="3" id="KW-0472">Membrane</keyword>
<keyword evidence="6" id="KW-1185">Reference proteome</keyword>
<gene>
    <name evidence="5" type="ORF">KSP39_PZI017209</name>
</gene>
<dbReference type="SUPFAM" id="SSF53756">
    <property type="entry name" value="UDP-Glycosyltransferase/glycogen phosphorylase"/>
    <property type="match status" value="1"/>
</dbReference>
<feature type="transmembrane region" description="Helical" evidence="3">
    <location>
        <begin position="46"/>
        <end position="71"/>
    </location>
</feature>
<protein>
    <recommendedName>
        <fullName evidence="4">Glycosyltransferase family 28 N-terminal domain-containing protein</fullName>
    </recommendedName>
</protein>